<sequence>MMDSEDWKRETTEVNLETRVGRLRLGATASIGAIRRSCEAAAHHALLGCEITIC</sequence>
<protein>
    <submittedName>
        <fullName evidence="1">Uncharacterized protein</fullName>
    </submittedName>
</protein>
<evidence type="ECO:0000313" key="2">
    <source>
        <dbReference type="Proteomes" id="UP000886501"/>
    </source>
</evidence>
<comment type="caution">
    <text evidence="1">The sequence shown here is derived from an EMBL/GenBank/DDBJ whole genome shotgun (WGS) entry which is preliminary data.</text>
</comment>
<keyword evidence="2" id="KW-1185">Reference proteome</keyword>
<accession>A0ACB6ZAL6</accession>
<organism evidence="1 2">
    <name type="scientific">Thelephora ganbajun</name>
    <name type="common">Ganba fungus</name>
    <dbReference type="NCBI Taxonomy" id="370292"/>
    <lineage>
        <taxon>Eukaryota</taxon>
        <taxon>Fungi</taxon>
        <taxon>Dikarya</taxon>
        <taxon>Basidiomycota</taxon>
        <taxon>Agaricomycotina</taxon>
        <taxon>Agaricomycetes</taxon>
        <taxon>Thelephorales</taxon>
        <taxon>Thelephoraceae</taxon>
        <taxon>Thelephora</taxon>
    </lineage>
</organism>
<evidence type="ECO:0000313" key="1">
    <source>
        <dbReference type="EMBL" id="KAF9646794.1"/>
    </source>
</evidence>
<name>A0ACB6ZAL6_THEGA</name>
<reference evidence="1" key="1">
    <citation type="submission" date="2019-10" db="EMBL/GenBank/DDBJ databases">
        <authorList>
            <consortium name="DOE Joint Genome Institute"/>
            <person name="Kuo A."/>
            <person name="Miyauchi S."/>
            <person name="Kiss E."/>
            <person name="Drula E."/>
            <person name="Kohler A."/>
            <person name="Sanchez-Garcia M."/>
            <person name="Andreopoulos B."/>
            <person name="Barry K.W."/>
            <person name="Bonito G."/>
            <person name="Buee M."/>
            <person name="Carver A."/>
            <person name="Chen C."/>
            <person name="Cichocki N."/>
            <person name="Clum A."/>
            <person name="Culley D."/>
            <person name="Crous P.W."/>
            <person name="Fauchery L."/>
            <person name="Girlanda M."/>
            <person name="Hayes R."/>
            <person name="Keri Z."/>
            <person name="Labutti K."/>
            <person name="Lipzen A."/>
            <person name="Lombard V."/>
            <person name="Magnuson J."/>
            <person name="Maillard F."/>
            <person name="Morin E."/>
            <person name="Murat C."/>
            <person name="Nolan M."/>
            <person name="Ohm R."/>
            <person name="Pangilinan J."/>
            <person name="Pereira M."/>
            <person name="Perotto S."/>
            <person name="Peter M."/>
            <person name="Riley R."/>
            <person name="Sitrit Y."/>
            <person name="Stielow B."/>
            <person name="Szollosi G."/>
            <person name="Zifcakova L."/>
            <person name="Stursova M."/>
            <person name="Spatafora J.W."/>
            <person name="Tedersoo L."/>
            <person name="Vaario L.-M."/>
            <person name="Yamada A."/>
            <person name="Yan M."/>
            <person name="Wang P."/>
            <person name="Xu J."/>
            <person name="Bruns T."/>
            <person name="Baldrian P."/>
            <person name="Vilgalys R."/>
            <person name="Henrissat B."/>
            <person name="Grigoriev I.V."/>
            <person name="Hibbett D."/>
            <person name="Nagy L.G."/>
            <person name="Martin F.M."/>
        </authorList>
    </citation>
    <scope>NUCLEOTIDE SEQUENCE</scope>
    <source>
        <strain evidence="1">P2</strain>
    </source>
</reference>
<gene>
    <name evidence="1" type="ORF">BDM02DRAFT_2887212</name>
</gene>
<dbReference type="Proteomes" id="UP000886501">
    <property type="component" value="Unassembled WGS sequence"/>
</dbReference>
<proteinExistence type="predicted"/>
<dbReference type="EMBL" id="MU118048">
    <property type="protein sequence ID" value="KAF9646794.1"/>
    <property type="molecule type" value="Genomic_DNA"/>
</dbReference>
<reference evidence="1" key="2">
    <citation type="journal article" date="2020" name="Nat. Commun.">
        <title>Large-scale genome sequencing of mycorrhizal fungi provides insights into the early evolution of symbiotic traits.</title>
        <authorList>
            <person name="Miyauchi S."/>
            <person name="Kiss E."/>
            <person name="Kuo A."/>
            <person name="Drula E."/>
            <person name="Kohler A."/>
            <person name="Sanchez-Garcia M."/>
            <person name="Morin E."/>
            <person name="Andreopoulos B."/>
            <person name="Barry K.W."/>
            <person name="Bonito G."/>
            <person name="Buee M."/>
            <person name="Carver A."/>
            <person name="Chen C."/>
            <person name="Cichocki N."/>
            <person name="Clum A."/>
            <person name="Culley D."/>
            <person name="Crous P.W."/>
            <person name="Fauchery L."/>
            <person name="Girlanda M."/>
            <person name="Hayes R.D."/>
            <person name="Keri Z."/>
            <person name="LaButti K."/>
            <person name="Lipzen A."/>
            <person name="Lombard V."/>
            <person name="Magnuson J."/>
            <person name="Maillard F."/>
            <person name="Murat C."/>
            <person name="Nolan M."/>
            <person name="Ohm R.A."/>
            <person name="Pangilinan J."/>
            <person name="Pereira M.F."/>
            <person name="Perotto S."/>
            <person name="Peter M."/>
            <person name="Pfister S."/>
            <person name="Riley R."/>
            <person name="Sitrit Y."/>
            <person name="Stielow J.B."/>
            <person name="Szollosi G."/>
            <person name="Zifcakova L."/>
            <person name="Stursova M."/>
            <person name="Spatafora J.W."/>
            <person name="Tedersoo L."/>
            <person name="Vaario L.M."/>
            <person name="Yamada A."/>
            <person name="Yan M."/>
            <person name="Wang P."/>
            <person name="Xu J."/>
            <person name="Bruns T."/>
            <person name="Baldrian P."/>
            <person name="Vilgalys R."/>
            <person name="Dunand C."/>
            <person name="Henrissat B."/>
            <person name="Grigoriev I.V."/>
            <person name="Hibbett D."/>
            <person name="Nagy L.G."/>
            <person name="Martin F.M."/>
        </authorList>
    </citation>
    <scope>NUCLEOTIDE SEQUENCE</scope>
    <source>
        <strain evidence="1">P2</strain>
    </source>
</reference>